<evidence type="ECO:0000256" key="4">
    <source>
        <dbReference type="ARBA" id="ARBA00022568"/>
    </source>
</evidence>
<keyword evidence="3 10" id="KW-0813">Transport</keyword>
<comment type="subcellular location">
    <subcellularLocation>
        <location evidence="1">Endomembrane system</location>
        <topology evidence="1">Multi-pass membrane protein</topology>
    </subcellularLocation>
    <subcellularLocation>
        <location evidence="10">Vacuole membrane</location>
    </subcellularLocation>
</comment>
<feature type="domain" description="Sodium/calcium exchanger membrane region" evidence="11">
    <location>
        <begin position="324"/>
        <end position="462"/>
    </location>
</feature>
<dbReference type="NCBIfam" id="TIGR00378">
    <property type="entry name" value="cax"/>
    <property type="match status" value="1"/>
</dbReference>
<feature type="transmembrane region" description="Helical" evidence="10">
    <location>
        <begin position="116"/>
        <end position="133"/>
    </location>
</feature>
<proteinExistence type="inferred from homology"/>
<evidence type="ECO:0000313" key="12">
    <source>
        <dbReference type="EMBL" id="ROT35288.1"/>
    </source>
</evidence>
<keyword evidence="10" id="KW-0050">Antiport</keyword>
<dbReference type="Gene3D" id="1.20.1420.30">
    <property type="entry name" value="NCX, central ion-binding region"/>
    <property type="match status" value="1"/>
</dbReference>
<dbReference type="GO" id="GO:0000329">
    <property type="term" value="C:fungal-type vacuole membrane"/>
    <property type="evidence" value="ECO:0007669"/>
    <property type="project" value="TreeGrafter"/>
</dbReference>
<dbReference type="FunFam" id="1.20.1420.30:FF:000011">
    <property type="entry name" value="Vacuolar calcium ion transporter"/>
    <property type="match status" value="1"/>
</dbReference>
<evidence type="ECO:0000256" key="2">
    <source>
        <dbReference type="ARBA" id="ARBA00008170"/>
    </source>
</evidence>
<dbReference type="STRING" id="1314773.A0A3N2PL84"/>
<evidence type="ECO:0000256" key="3">
    <source>
        <dbReference type="ARBA" id="ARBA00022448"/>
    </source>
</evidence>
<evidence type="ECO:0000259" key="11">
    <source>
        <dbReference type="Pfam" id="PF01699"/>
    </source>
</evidence>
<evidence type="ECO:0000256" key="5">
    <source>
        <dbReference type="ARBA" id="ARBA00022692"/>
    </source>
</evidence>
<dbReference type="EMBL" id="ML119061">
    <property type="protein sequence ID" value="ROT35288.1"/>
    <property type="molecule type" value="Genomic_DNA"/>
</dbReference>
<feature type="transmembrane region" description="Helical" evidence="10">
    <location>
        <begin position="387"/>
        <end position="413"/>
    </location>
</feature>
<dbReference type="GO" id="GO:0012505">
    <property type="term" value="C:endomembrane system"/>
    <property type="evidence" value="ECO:0007669"/>
    <property type="project" value="UniProtKB-SubCell"/>
</dbReference>
<keyword evidence="7 10" id="KW-1133">Transmembrane helix</keyword>
<dbReference type="Pfam" id="PF01699">
    <property type="entry name" value="Na_Ca_ex"/>
    <property type="match status" value="2"/>
</dbReference>
<comment type="function">
    <text evidence="10">Has a role in promoting intracellular calcium ion sequestration via the exchange of calcium ions for hydrogen ions across the vacuolar membrane. Involved also in manganese ion homeostasis via its uptake into the vacuole.</text>
</comment>
<dbReference type="GeneID" id="39579217"/>
<feature type="transmembrane region" description="Helical" evidence="10">
    <location>
        <begin position="91"/>
        <end position="110"/>
    </location>
</feature>
<dbReference type="RefSeq" id="XP_028463094.1">
    <property type="nucleotide sequence ID" value="XM_028610739.1"/>
</dbReference>
<evidence type="ECO:0000256" key="8">
    <source>
        <dbReference type="ARBA" id="ARBA00023065"/>
    </source>
</evidence>
<feature type="transmembrane region" description="Helical" evidence="10">
    <location>
        <begin position="357"/>
        <end position="380"/>
    </location>
</feature>
<feature type="transmembrane region" description="Helical" evidence="10">
    <location>
        <begin position="419"/>
        <end position="440"/>
    </location>
</feature>
<reference evidence="12 13" key="1">
    <citation type="journal article" date="2018" name="Mol. Ecol.">
        <title>The obligate alkalophilic soda-lake fungus Sodiomyces alkalinus has shifted to a protein diet.</title>
        <authorList>
            <person name="Grum-Grzhimaylo A.A."/>
            <person name="Falkoski D.L."/>
            <person name="van den Heuvel J."/>
            <person name="Valero-Jimenez C.A."/>
            <person name="Min B."/>
            <person name="Choi I.G."/>
            <person name="Lipzen A."/>
            <person name="Daum C.G."/>
            <person name="Aanen D.K."/>
            <person name="Tsang A."/>
            <person name="Henrissat B."/>
            <person name="Bilanenko E.N."/>
            <person name="de Vries R.P."/>
            <person name="van Kan J.A.L."/>
            <person name="Grigoriev I.V."/>
            <person name="Debets A.J.M."/>
        </authorList>
    </citation>
    <scope>NUCLEOTIDE SEQUENCE [LARGE SCALE GENOMIC DNA]</scope>
    <source>
        <strain evidence="12 13">F11</strain>
    </source>
</reference>
<dbReference type="InterPro" id="IPR004798">
    <property type="entry name" value="CAX-like"/>
</dbReference>
<organism evidence="12 13">
    <name type="scientific">Sodiomyces alkalinus (strain CBS 110278 / VKM F-3762 / F11)</name>
    <name type="common">Alkaliphilic filamentous fungus</name>
    <dbReference type="NCBI Taxonomy" id="1314773"/>
    <lineage>
        <taxon>Eukaryota</taxon>
        <taxon>Fungi</taxon>
        <taxon>Dikarya</taxon>
        <taxon>Ascomycota</taxon>
        <taxon>Pezizomycotina</taxon>
        <taxon>Sordariomycetes</taxon>
        <taxon>Hypocreomycetidae</taxon>
        <taxon>Glomerellales</taxon>
        <taxon>Plectosphaerellaceae</taxon>
        <taxon>Sodiomyces</taxon>
    </lineage>
</organism>
<keyword evidence="8 10" id="KW-0406">Ion transport</keyword>
<keyword evidence="5 10" id="KW-0812">Transmembrane</keyword>
<dbReference type="NCBIfam" id="TIGR00846">
    <property type="entry name" value="caca2"/>
    <property type="match status" value="1"/>
</dbReference>
<dbReference type="Proteomes" id="UP000272025">
    <property type="component" value="Unassembled WGS sequence"/>
</dbReference>
<accession>A0A3N2PL84</accession>
<evidence type="ECO:0000256" key="1">
    <source>
        <dbReference type="ARBA" id="ARBA00004127"/>
    </source>
</evidence>
<dbReference type="GO" id="GO:0015369">
    <property type="term" value="F:calcium:proton antiporter activity"/>
    <property type="evidence" value="ECO:0007669"/>
    <property type="project" value="UniProtKB-UniRule"/>
</dbReference>
<protein>
    <recommendedName>
        <fullName evidence="10">Vacuolar calcium ion transporter</fullName>
    </recommendedName>
</protein>
<dbReference type="PANTHER" id="PTHR31503:SF22">
    <property type="entry name" value="VACUOLAR CALCIUM ION TRANSPORTER"/>
    <property type="match status" value="1"/>
</dbReference>
<evidence type="ECO:0000256" key="9">
    <source>
        <dbReference type="ARBA" id="ARBA00023136"/>
    </source>
</evidence>
<feature type="transmembrane region" description="Helical" evidence="10">
    <location>
        <begin position="145"/>
        <end position="166"/>
    </location>
</feature>
<keyword evidence="10" id="KW-0926">Vacuole</keyword>
<evidence type="ECO:0000313" key="13">
    <source>
        <dbReference type="Proteomes" id="UP000272025"/>
    </source>
</evidence>
<dbReference type="InterPro" id="IPR044880">
    <property type="entry name" value="NCX_ion-bd_dom_sf"/>
</dbReference>
<dbReference type="PANTHER" id="PTHR31503">
    <property type="entry name" value="VACUOLAR CALCIUM ION TRANSPORTER"/>
    <property type="match status" value="1"/>
</dbReference>
<dbReference type="OrthoDB" id="1699231at2759"/>
<feature type="domain" description="Sodium/calcium exchanger membrane region" evidence="11">
    <location>
        <begin position="114"/>
        <end position="278"/>
    </location>
</feature>
<dbReference type="GO" id="GO:0006874">
    <property type="term" value="P:intracellular calcium ion homeostasis"/>
    <property type="evidence" value="ECO:0007669"/>
    <property type="project" value="TreeGrafter"/>
</dbReference>
<feature type="transmembrane region" description="Helical" evidence="10">
    <location>
        <begin position="255"/>
        <end position="276"/>
    </location>
</feature>
<evidence type="ECO:0000256" key="10">
    <source>
        <dbReference type="RuleBase" id="RU365028"/>
    </source>
</evidence>
<dbReference type="InterPro" id="IPR004713">
    <property type="entry name" value="CaH_exchang"/>
</dbReference>
<feature type="transmembrane region" description="Helical" evidence="10">
    <location>
        <begin position="447"/>
        <end position="467"/>
    </location>
</feature>
<feature type="transmembrane region" description="Helical" evidence="10">
    <location>
        <begin position="221"/>
        <end position="243"/>
    </location>
</feature>
<keyword evidence="4 10" id="KW-0109">Calcium transport</keyword>
<keyword evidence="9 10" id="KW-0472">Membrane</keyword>
<keyword evidence="6 10" id="KW-0106">Calcium</keyword>
<comment type="similarity">
    <text evidence="2 10">Belongs to the Ca(2+):cation antiporter (CaCA) (TC 2.A.19) family.</text>
</comment>
<evidence type="ECO:0000256" key="7">
    <source>
        <dbReference type="ARBA" id="ARBA00022989"/>
    </source>
</evidence>
<keyword evidence="13" id="KW-1185">Reference proteome</keyword>
<name>A0A3N2PL84_SODAK</name>
<evidence type="ECO:0000256" key="6">
    <source>
        <dbReference type="ARBA" id="ARBA00022837"/>
    </source>
</evidence>
<feature type="transmembrane region" description="Helical" evidence="10">
    <location>
        <begin position="320"/>
        <end position="341"/>
    </location>
</feature>
<feature type="transmembrane region" description="Helical" evidence="10">
    <location>
        <begin position="178"/>
        <end position="200"/>
    </location>
</feature>
<gene>
    <name evidence="12" type="ORF">SODALDRAFT_328609</name>
</gene>
<dbReference type="AlphaFoldDB" id="A0A3N2PL84"/>
<dbReference type="InterPro" id="IPR004837">
    <property type="entry name" value="NaCa_Exmemb"/>
</dbReference>
<sequence length="469" mass="49795">MTANVAFRKSLQRAATGRIGCSHGNSFGVTDDRTPLIGRPNGGTDYSQQQQGFLRKVLGASDTPGLDSSNVAVRCLAWSWHMTKATLYSNYVNVLLVFVPLGLVAGAAGWSPASIFALNFIAIIPLAAVLSFATEQLSARLGEALGGLLNATFGNAVELIVSIVALRNGQIQVVQSSLLGSIISNLLLVMGFCFLLGGIVHMKDCHGNGTEQCFALTTGQVTSTLMTLSSASMIIPTALYLALDGMDEEDKLASVLQLSRGTSIVLLVLYLAYMWFQLETHKNLFICPVAAAASSPAGPNGVAAHEEEQDEEEEAIMSPWAAGAILVITTLLVSFCANYLVESIDPLVEDFNITKTFIGFILIPIVGNAAEHATACVVAVKDKMDLAIGVAMGSSVQIALLVTPFLVLVGWAMDQPMSLRFQTFEVIVFALSVLVVSYTVRDGKTNYLEGAMLLGLYIILAIAAASMTN</sequence>